<gene>
    <name evidence="1" type="ORF">NDU88_009916</name>
</gene>
<organism evidence="1 2">
    <name type="scientific">Pleurodeles waltl</name>
    <name type="common">Iberian ribbed newt</name>
    <dbReference type="NCBI Taxonomy" id="8319"/>
    <lineage>
        <taxon>Eukaryota</taxon>
        <taxon>Metazoa</taxon>
        <taxon>Chordata</taxon>
        <taxon>Craniata</taxon>
        <taxon>Vertebrata</taxon>
        <taxon>Euteleostomi</taxon>
        <taxon>Amphibia</taxon>
        <taxon>Batrachia</taxon>
        <taxon>Caudata</taxon>
        <taxon>Salamandroidea</taxon>
        <taxon>Salamandridae</taxon>
        <taxon>Pleurodelinae</taxon>
        <taxon>Pleurodeles</taxon>
    </lineage>
</organism>
<dbReference type="EMBL" id="JANPWB010000010">
    <property type="protein sequence ID" value="KAJ1143610.1"/>
    <property type="molecule type" value="Genomic_DNA"/>
</dbReference>
<name>A0AAV7QUE3_PLEWA</name>
<protein>
    <submittedName>
        <fullName evidence="1">Uncharacterized protein</fullName>
    </submittedName>
</protein>
<reference evidence="1" key="1">
    <citation type="journal article" date="2022" name="bioRxiv">
        <title>Sequencing and chromosome-scale assembly of the giantPleurodeles waltlgenome.</title>
        <authorList>
            <person name="Brown T."/>
            <person name="Elewa A."/>
            <person name="Iarovenko S."/>
            <person name="Subramanian E."/>
            <person name="Araus A.J."/>
            <person name="Petzold A."/>
            <person name="Susuki M."/>
            <person name="Suzuki K.-i.T."/>
            <person name="Hayashi T."/>
            <person name="Toyoda A."/>
            <person name="Oliveira C."/>
            <person name="Osipova E."/>
            <person name="Leigh N.D."/>
            <person name="Simon A."/>
            <person name="Yun M.H."/>
        </authorList>
    </citation>
    <scope>NUCLEOTIDE SEQUENCE</scope>
    <source>
        <strain evidence="1">20211129_DDA</strain>
        <tissue evidence="1">Liver</tissue>
    </source>
</reference>
<evidence type="ECO:0000313" key="1">
    <source>
        <dbReference type="EMBL" id="KAJ1143610.1"/>
    </source>
</evidence>
<evidence type="ECO:0000313" key="2">
    <source>
        <dbReference type="Proteomes" id="UP001066276"/>
    </source>
</evidence>
<dbReference type="Proteomes" id="UP001066276">
    <property type="component" value="Chromosome 6"/>
</dbReference>
<proteinExistence type="predicted"/>
<dbReference type="AlphaFoldDB" id="A0AAV7QUE3"/>
<sequence>MEREWSDLFTTPPGAKWRLVDLMPQRSQGSVVLAPKKQRIRPAEREWSDLFTTPLGAKWVAGGSGAAKESGACGSGPPNKQRVHPEEQECSDLFTMPPGAKWQLAALVPQRSLGLMVLGPSTSRAGESYFGTLARGGTLFPRLPSHWAHTLKMTII</sequence>
<keyword evidence="2" id="KW-1185">Reference proteome</keyword>
<accession>A0AAV7QUE3</accession>
<comment type="caution">
    <text evidence="1">The sequence shown here is derived from an EMBL/GenBank/DDBJ whole genome shotgun (WGS) entry which is preliminary data.</text>
</comment>